<evidence type="ECO:0000256" key="1">
    <source>
        <dbReference type="SAM" id="MobiDB-lite"/>
    </source>
</evidence>
<dbReference type="Pfam" id="PF10383">
    <property type="entry name" value="Clr2"/>
    <property type="match status" value="1"/>
</dbReference>
<dbReference type="Proteomes" id="UP000053477">
    <property type="component" value="Unassembled WGS sequence"/>
</dbReference>
<reference evidence="4 5" key="1">
    <citation type="submission" date="2015-04" db="EMBL/GenBank/DDBJ databases">
        <title>Complete genome sequence of Schizopora paradoxa KUC8140, a cosmopolitan wood degrader in East Asia.</title>
        <authorList>
            <consortium name="DOE Joint Genome Institute"/>
            <person name="Min B."/>
            <person name="Park H."/>
            <person name="Jang Y."/>
            <person name="Kim J.-J."/>
            <person name="Kim K.H."/>
            <person name="Pangilinan J."/>
            <person name="Lipzen A."/>
            <person name="Riley R."/>
            <person name="Grigoriev I.V."/>
            <person name="Spatafora J.W."/>
            <person name="Choi I.-G."/>
        </authorList>
    </citation>
    <scope>NUCLEOTIDE SEQUENCE [LARGE SCALE GENOMIC DNA]</scope>
    <source>
        <strain evidence="4 5">KUC8140</strain>
    </source>
</reference>
<organism evidence="4 5">
    <name type="scientific">Schizopora paradoxa</name>
    <dbReference type="NCBI Taxonomy" id="27342"/>
    <lineage>
        <taxon>Eukaryota</taxon>
        <taxon>Fungi</taxon>
        <taxon>Dikarya</taxon>
        <taxon>Basidiomycota</taxon>
        <taxon>Agaricomycotina</taxon>
        <taxon>Agaricomycetes</taxon>
        <taxon>Hymenochaetales</taxon>
        <taxon>Schizoporaceae</taxon>
        <taxon>Schizopora</taxon>
    </lineage>
</organism>
<accession>A0A0H2S282</accession>
<feature type="compositionally biased region" description="Low complexity" evidence="1">
    <location>
        <begin position="678"/>
        <end position="696"/>
    </location>
</feature>
<dbReference type="STRING" id="27342.A0A0H2S282"/>
<evidence type="ECO:0000313" key="4">
    <source>
        <dbReference type="EMBL" id="KLO17957.1"/>
    </source>
</evidence>
<dbReference type="EMBL" id="KQ085899">
    <property type="protein sequence ID" value="KLO17957.1"/>
    <property type="molecule type" value="Genomic_DNA"/>
</dbReference>
<dbReference type="InParanoid" id="A0A0H2S282"/>
<dbReference type="InterPro" id="IPR031915">
    <property type="entry name" value="Clr2_N"/>
</dbReference>
<feature type="compositionally biased region" description="Basic and acidic residues" evidence="1">
    <location>
        <begin position="643"/>
        <end position="663"/>
    </location>
</feature>
<dbReference type="AlphaFoldDB" id="A0A0H2S282"/>
<dbReference type="OrthoDB" id="2421327at2759"/>
<dbReference type="Pfam" id="PF16761">
    <property type="entry name" value="Clr2_transil"/>
    <property type="match status" value="1"/>
</dbReference>
<dbReference type="GO" id="GO:0031934">
    <property type="term" value="C:mating-type region heterochromatin"/>
    <property type="evidence" value="ECO:0007669"/>
    <property type="project" value="TreeGrafter"/>
</dbReference>
<dbReference type="PANTHER" id="PTHR38046:SF1">
    <property type="entry name" value="CRYPTIC LOCI REGULATOR 2"/>
    <property type="match status" value="1"/>
</dbReference>
<evidence type="ECO:0000259" key="3">
    <source>
        <dbReference type="Pfam" id="PF16761"/>
    </source>
</evidence>
<dbReference type="InterPro" id="IPR038986">
    <property type="entry name" value="Clr2"/>
</dbReference>
<evidence type="ECO:0000313" key="5">
    <source>
        <dbReference type="Proteomes" id="UP000053477"/>
    </source>
</evidence>
<keyword evidence="5" id="KW-1185">Reference proteome</keyword>
<feature type="domain" description="Cryptic loci regulator 2 N-terminal" evidence="3">
    <location>
        <begin position="82"/>
        <end position="148"/>
    </location>
</feature>
<sequence>MRNINAKDGVLPPNPEWITFEDTDGDVRRWPTNTNPVLDSDGHVNYMLPLDVDHSASIKWRLICGASIAEMLNYKDHQTKKYVLKSWPNGYQMYDHNKGPVANPRHDLYLVGSEHVARFRSPHELTPHAIWLLTDKTRDRANCVCKYCARRPQREVTQGLPVQPRTGGSASSGGRPTRDRRKPQPLRQKNSQRVQAVVRRAPKPVKLPKGPDQHSTPERERDLLAIVQSMNSDRKSPKQTRWARNGELVWVRLKYPVGLKASSDPYQGMAFWPGLIQSFELKITTTKRDDVNMEGVVPGAEDEICPWDIAHSNVFQVRLLITNQDVRVEESELLPYQAYAPSGPLIQAIQEVSVPIETYPGLEDRREADSQALARFAKFEPYPAEDIDTKSSEAIERRLLEAAPAFALAIQIASRLTSYWTPVEAWECRLESSVNNKMSAFIHILLGVPHEQHKSDSSLDASSSLPSSSMAVSHSSSTTGTVQMRFQGLWWGPERIWVGDLVRLKMARYQFVPHGSEFVAKPAQPPITDSEDVEMDDAESSIIPVGASARGLFLRIDSIYSEHRETSPGGKPTAMMSGMLFELVDEDWEEGQDTGENDSLNPSHPSTSNASATIIPTPLFIPNPALLSEAPPTSSSDGSDDMLNLKEDSNTSRQDKGKGKALPEPEPPLIPPPRRSTLRPSPEGVGAPLSTTGPLSGPSPLPPYRLPAPPTKFKFRPILPKTHEVTMSVLLLSGRYYPGILSNPLLQLCINPKIDGSAPDPDTPIDPAHAPVYALEGHVAGVHNAVDPSAWMSNRAGMVRAASETAKSVLLRFWKSREVLDPDIIIVD</sequence>
<feature type="compositionally biased region" description="Polar residues" evidence="1">
    <location>
        <begin position="597"/>
        <end position="614"/>
    </location>
</feature>
<dbReference type="GO" id="GO:0070824">
    <property type="term" value="C:SHREC complex"/>
    <property type="evidence" value="ECO:0007669"/>
    <property type="project" value="InterPro"/>
</dbReference>
<protein>
    <recommendedName>
        <fullName evidence="6">Cryptic loci regulator 2 N-terminal domain-containing protein</fullName>
    </recommendedName>
</protein>
<evidence type="ECO:0000259" key="2">
    <source>
        <dbReference type="Pfam" id="PF10383"/>
    </source>
</evidence>
<feature type="region of interest" description="Disordered" evidence="1">
    <location>
        <begin position="589"/>
        <end position="707"/>
    </location>
</feature>
<dbReference type="PANTHER" id="PTHR38046">
    <property type="entry name" value="CRYPTIC LOCI REGULATOR 2"/>
    <property type="match status" value="1"/>
</dbReference>
<feature type="compositionally biased region" description="Basic and acidic residues" evidence="1">
    <location>
        <begin position="209"/>
        <end position="219"/>
    </location>
</feature>
<name>A0A0H2S282_9AGAM</name>
<gene>
    <name evidence="4" type="ORF">SCHPADRAFT_913375</name>
</gene>
<dbReference type="GO" id="GO:0030466">
    <property type="term" value="P:silent mating-type cassette heterochromatin formation"/>
    <property type="evidence" value="ECO:0007669"/>
    <property type="project" value="TreeGrafter"/>
</dbReference>
<feature type="compositionally biased region" description="Pro residues" evidence="1">
    <location>
        <begin position="664"/>
        <end position="674"/>
    </location>
</feature>
<dbReference type="InterPro" id="IPR018839">
    <property type="entry name" value="Tscrpt-silencing_Clr2_C"/>
</dbReference>
<evidence type="ECO:0008006" key="6">
    <source>
        <dbReference type="Google" id="ProtNLM"/>
    </source>
</evidence>
<dbReference type="GO" id="GO:0033553">
    <property type="term" value="C:rDNA heterochromatin"/>
    <property type="evidence" value="ECO:0007669"/>
    <property type="project" value="TreeGrafter"/>
</dbReference>
<feature type="region of interest" description="Disordered" evidence="1">
    <location>
        <begin position="156"/>
        <end position="219"/>
    </location>
</feature>
<feature type="compositionally biased region" description="Pro residues" evidence="1">
    <location>
        <begin position="697"/>
        <end position="707"/>
    </location>
</feature>
<feature type="domain" description="Cryptic loci regulator 2 C-terminal" evidence="2">
    <location>
        <begin position="486"/>
        <end position="594"/>
    </location>
</feature>
<proteinExistence type="predicted"/>